<reference evidence="2 3" key="1">
    <citation type="submission" date="2014-04" db="EMBL/GenBank/DDBJ databases">
        <authorList>
            <consortium name="DOE Joint Genome Institute"/>
            <person name="Kuo A."/>
            <person name="Gay G."/>
            <person name="Dore J."/>
            <person name="Kohler A."/>
            <person name="Nagy L.G."/>
            <person name="Floudas D."/>
            <person name="Copeland A."/>
            <person name="Barry K.W."/>
            <person name="Cichocki N."/>
            <person name="Veneault-Fourrey C."/>
            <person name="LaButti K."/>
            <person name="Lindquist E.A."/>
            <person name="Lipzen A."/>
            <person name="Lundell T."/>
            <person name="Morin E."/>
            <person name="Murat C."/>
            <person name="Sun H."/>
            <person name="Tunlid A."/>
            <person name="Henrissat B."/>
            <person name="Grigoriev I.V."/>
            <person name="Hibbett D.S."/>
            <person name="Martin F."/>
            <person name="Nordberg H.P."/>
            <person name="Cantor M.N."/>
            <person name="Hua S.X."/>
        </authorList>
    </citation>
    <scope>NUCLEOTIDE SEQUENCE [LARGE SCALE GENOMIC DNA]</scope>
    <source>
        <strain evidence="3">h7</strain>
    </source>
</reference>
<dbReference type="EMBL" id="KN831796">
    <property type="protein sequence ID" value="KIM37542.1"/>
    <property type="molecule type" value="Genomic_DNA"/>
</dbReference>
<evidence type="ECO:0000313" key="3">
    <source>
        <dbReference type="Proteomes" id="UP000053424"/>
    </source>
</evidence>
<dbReference type="Proteomes" id="UP000053424">
    <property type="component" value="Unassembled WGS sequence"/>
</dbReference>
<name>A0A0C2Y930_HEBCY</name>
<proteinExistence type="predicted"/>
<keyword evidence="3" id="KW-1185">Reference proteome</keyword>
<accession>A0A0C2Y930</accession>
<feature type="compositionally biased region" description="Basic residues" evidence="1">
    <location>
        <begin position="53"/>
        <end position="62"/>
    </location>
</feature>
<evidence type="ECO:0000313" key="2">
    <source>
        <dbReference type="EMBL" id="KIM37542.1"/>
    </source>
</evidence>
<evidence type="ECO:0000256" key="1">
    <source>
        <dbReference type="SAM" id="MobiDB-lite"/>
    </source>
</evidence>
<sequence length="202" mass="24013">MTGPWVPVRKDGLVTWRNAIVCGIRIKKWNEDTVVMRNSKRNSKKEIDIRTSTSRKRRKHAMHVPPPRSSPAFCHLWLSVPYEDRKALLVLEWMLPTVQASYVLSVAEITVWKRERPSWNMRGGDRKRSGQGEETWLEFDFRYNFKYKLTDYSSNDEKKESRIQKLLFWNYVQTTSERSLEKIAANRGKQVLIYLYQRQAQS</sequence>
<dbReference type="HOGENOM" id="CLU_1354762_0_0_1"/>
<organism evidence="2 3">
    <name type="scientific">Hebeloma cylindrosporum</name>
    <dbReference type="NCBI Taxonomy" id="76867"/>
    <lineage>
        <taxon>Eukaryota</taxon>
        <taxon>Fungi</taxon>
        <taxon>Dikarya</taxon>
        <taxon>Basidiomycota</taxon>
        <taxon>Agaricomycotina</taxon>
        <taxon>Agaricomycetes</taxon>
        <taxon>Agaricomycetidae</taxon>
        <taxon>Agaricales</taxon>
        <taxon>Agaricineae</taxon>
        <taxon>Hymenogastraceae</taxon>
        <taxon>Hebeloma</taxon>
    </lineage>
</organism>
<gene>
    <name evidence="2" type="ORF">M413DRAFT_13250</name>
</gene>
<dbReference type="AlphaFoldDB" id="A0A0C2Y930"/>
<reference evidence="3" key="2">
    <citation type="submission" date="2015-01" db="EMBL/GenBank/DDBJ databases">
        <title>Evolutionary Origins and Diversification of the Mycorrhizal Mutualists.</title>
        <authorList>
            <consortium name="DOE Joint Genome Institute"/>
            <consortium name="Mycorrhizal Genomics Consortium"/>
            <person name="Kohler A."/>
            <person name="Kuo A."/>
            <person name="Nagy L.G."/>
            <person name="Floudas D."/>
            <person name="Copeland A."/>
            <person name="Barry K.W."/>
            <person name="Cichocki N."/>
            <person name="Veneault-Fourrey C."/>
            <person name="LaButti K."/>
            <person name="Lindquist E.A."/>
            <person name="Lipzen A."/>
            <person name="Lundell T."/>
            <person name="Morin E."/>
            <person name="Murat C."/>
            <person name="Riley R."/>
            <person name="Ohm R."/>
            <person name="Sun H."/>
            <person name="Tunlid A."/>
            <person name="Henrissat B."/>
            <person name="Grigoriev I.V."/>
            <person name="Hibbett D.S."/>
            <person name="Martin F."/>
        </authorList>
    </citation>
    <scope>NUCLEOTIDE SEQUENCE [LARGE SCALE GENOMIC DNA]</scope>
    <source>
        <strain evidence="3">h7</strain>
    </source>
</reference>
<feature type="region of interest" description="Disordered" evidence="1">
    <location>
        <begin position="40"/>
        <end position="66"/>
    </location>
</feature>
<protein>
    <submittedName>
        <fullName evidence="2">Uncharacterized protein</fullName>
    </submittedName>
</protein>